<comment type="caution">
    <text evidence="2">The sequence shown here is derived from an EMBL/GenBank/DDBJ whole genome shotgun (WGS) entry which is preliminary data.</text>
</comment>
<accession>A0A822ZMD2</accession>
<keyword evidence="3" id="KW-1185">Reference proteome</keyword>
<organism evidence="2 3">
    <name type="scientific">Nelumbo nucifera</name>
    <name type="common">Sacred lotus</name>
    <dbReference type="NCBI Taxonomy" id="4432"/>
    <lineage>
        <taxon>Eukaryota</taxon>
        <taxon>Viridiplantae</taxon>
        <taxon>Streptophyta</taxon>
        <taxon>Embryophyta</taxon>
        <taxon>Tracheophyta</taxon>
        <taxon>Spermatophyta</taxon>
        <taxon>Magnoliopsida</taxon>
        <taxon>Proteales</taxon>
        <taxon>Nelumbonaceae</taxon>
        <taxon>Nelumbo</taxon>
    </lineage>
</organism>
<dbReference type="EMBL" id="DUZY01000007">
    <property type="protein sequence ID" value="DAD45640.1"/>
    <property type="molecule type" value="Genomic_DNA"/>
</dbReference>
<evidence type="ECO:0000313" key="2">
    <source>
        <dbReference type="EMBL" id="DAD45640.1"/>
    </source>
</evidence>
<reference evidence="2 3" key="1">
    <citation type="journal article" date="2020" name="Mol. Biol. Evol.">
        <title>Distinct Expression and Methylation Patterns for Genes with Different Fates following a Single Whole-Genome Duplication in Flowering Plants.</title>
        <authorList>
            <person name="Shi T."/>
            <person name="Rahmani R.S."/>
            <person name="Gugger P.F."/>
            <person name="Wang M."/>
            <person name="Li H."/>
            <person name="Zhang Y."/>
            <person name="Li Z."/>
            <person name="Wang Q."/>
            <person name="Van de Peer Y."/>
            <person name="Marchal K."/>
            <person name="Chen J."/>
        </authorList>
    </citation>
    <scope>NUCLEOTIDE SEQUENCE [LARGE SCALE GENOMIC DNA]</scope>
    <source>
        <tissue evidence="2">Leaf</tissue>
    </source>
</reference>
<sequence length="38" mass="4258">MCVPPQLRSQKTRRRLPPLNSAGARDSPLAAYYVAILF</sequence>
<dbReference type="AlphaFoldDB" id="A0A822ZMD2"/>
<protein>
    <submittedName>
        <fullName evidence="2">Uncharacterized protein</fullName>
    </submittedName>
</protein>
<feature type="region of interest" description="Disordered" evidence="1">
    <location>
        <begin position="1"/>
        <end position="24"/>
    </location>
</feature>
<name>A0A822ZMD2_NELNU</name>
<proteinExistence type="predicted"/>
<dbReference type="Proteomes" id="UP000607653">
    <property type="component" value="Unassembled WGS sequence"/>
</dbReference>
<gene>
    <name evidence="2" type="ORF">HUJ06_003870</name>
</gene>
<evidence type="ECO:0000256" key="1">
    <source>
        <dbReference type="SAM" id="MobiDB-lite"/>
    </source>
</evidence>
<evidence type="ECO:0000313" key="3">
    <source>
        <dbReference type="Proteomes" id="UP000607653"/>
    </source>
</evidence>